<feature type="domain" description="Ig-like" evidence="4">
    <location>
        <begin position="404"/>
        <end position="482"/>
    </location>
</feature>
<dbReference type="EMBL" id="JAKHEY010000004">
    <property type="protein sequence ID" value="MCZ9678220.1"/>
    <property type="molecule type" value="Genomic_DNA"/>
</dbReference>
<gene>
    <name evidence="5" type="ORF">L2Z99_03880</name>
</gene>
<keyword evidence="2" id="KW-1133">Transmembrane helix</keyword>
<keyword evidence="3" id="KW-0732">Signal</keyword>
<dbReference type="InterPro" id="IPR022038">
    <property type="entry name" value="Ig-like_bact"/>
</dbReference>
<evidence type="ECO:0000256" key="2">
    <source>
        <dbReference type="SAM" id="Phobius"/>
    </source>
</evidence>
<organism evidence="5 6">
    <name type="scientific">Lactobacillus mulieris</name>
    <dbReference type="NCBI Taxonomy" id="2508708"/>
    <lineage>
        <taxon>Bacteria</taxon>
        <taxon>Bacillati</taxon>
        <taxon>Bacillota</taxon>
        <taxon>Bacilli</taxon>
        <taxon>Lactobacillales</taxon>
        <taxon>Lactobacillaceae</taxon>
        <taxon>Lactobacillus</taxon>
    </lineage>
</organism>
<feature type="chain" id="PRO_5043453760" evidence="3">
    <location>
        <begin position="27"/>
        <end position="630"/>
    </location>
</feature>
<evidence type="ECO:0000313" key="5">
    <source>
        <dbReference type="EMBL" id="MCZ9678220.1"/>
    </source>
</evidence>
<evidence type="ECO:0000256" key="3">
    <source>
        <dbReference type="SAM" id="SignalP"/>
    </source>
</evidence>
<proteinExistence type="predicted"/>
<dbReference type="Gene3D" id="2.60.40.10">
    <property type="entry name" value="Immunoglobulins"/>
    <property type="match status" value="1"/>
</dbReference>
<dbReference type="AlphaFoldDB" id="A0AAW5WY15"/>
<reference evidence="5" key="1">
    <citation type="submission" date="2022-01" db="EMBL/GenBank/DDBJ databases">
        <title>STING isolate genome collection.</title>
        <authorList>
            <person name="France M."/>
            <person name="Rutt L."/>
            <person name="Humphrys M."/>
            <person name="Ravel J."/>
        </authorList>
    </citation>
    <scope>NUCLEOTIDE SEQUENCE</scope>
    <source>
        <strain evidence="5">C0081E5</strain>
    </source>
</reference>
<comment type="caution">
    <text evidence="5">The sequence shown here is derived from an EMBL/GenBank/DDBJ whole genome shotgun (WGS) entry which is preliminary data.</text>
</comment>
<keyword evidence="2" id="KW-0812">Transmembrane</keyword>
<sequence>MKNNLFRRNTAMVLTSLVLSAGVVTAMPKQALAGSNESATSTEKKGASLVNNTGVGVYSEEHAGLKHGTAIQTNQNPELQSTSSSILDLDKSQGKFYALANVENTTDQEQHFVQAIVLPRFYKGSNSDINKVDVVLDANQVSENGLSFGLKNEKVQYAIKPGKYRNLDRLARENPGFTWDQIIGIKIDAYLAPKQNFSGKIPLTVANYNQMQDQLSALANNSAENSIISNINLRQFSVGQSFYYYTNGEIQTTYDGHLTARVGKEVTKLEKIISQANLKKYQAKTLDFSADGTRIYSSVPANIQSLLPPITAENFIYYNFGSSYPASVALYTDGIYAIKIRPIFDAIKNAGYSVNIKPNGHEIWEQYKYSVASDSNWIIDYSGSDVTPEENPFYVQVQQIFDTKDITIHVGENWTNKDNLLKAEVVTYDPATMALTSKHVLTEAEYAVEDNVNTNKAGVYSVKYSYKINDNDIVTKTAKVTVLDKETKAEDSSSSSSSSSESASSSSSSSSESASSSSSSSSESASSSSSSSSESASSSSNSSSESASSSSSSSSGSASSSSSSSSESAKSSSESSSSSYITDKTSSQTVSQKFKSAKRLPETGTTTALAIVTGTIAIICSILLIKKNKK</sequence>
<accession>A0AAW5WY15</accession>
<dbReference type="Proteomes" id="UP001211566">
    <property type="component" value="Unassembled WGS sequence"/>
</dbReference>
<dbReference type="InterPro" id="IPR013783">
    <property type="entry name" value="Ig-like_fold"/>
</dbReference>
<feature type="region of interest" description="Disordered" evidence="1">
    <location>
        <begin position="485"/>
        <end position="606"/>
    </location>
</feature>
<dbReference type="Pfam" id="PF07523">
    <property type="entry name" value="Big_3"/>
    <property type="match status" value="1"/>
</dbReference>
<keyword evidence="2" id="KW-0472">Membrane</keyword>
<evidence type="ECO:0000313" key="6">
    <source>
        <dbReference type="Proteomes" id="UP001211566"/>
    </source>
</evidence>
<name>A0AAW5WY15_9LACO</name>
<evidence type="ECO:0000256" key="1">
    <source>
        <dbReference type="SAM" id="MobiDB-lite"/>
    </source>
</evidence>
<feature type="compositionally biased region" description="Low complexity" evidence="1">
    <location>
        <begin position="492"/>
        <end position="579"/>
    </location>
</feature>
<dbReference type="RefSeq" id="WP_269255339.1">
    <property type="nucleotide sequence ID" value="NZ_JAKHEY010000004.1"/>
</dbReference>
<feature type="transmembrane region" description="Helical" evidence="2">
    <location>
        <begin position="607"/>
        <end position="625"/>
    </location>
</feature>
<feature type="compositionally biased region" description="Polar residues" evidence="1">
    <location>
        <begin position="580"/>
        <end position="594"/>
    </location>
</feature>
<evidence type="ECO:0000259" key="4">
    <source>
        <dbReference type="Pfam" id="PF07523"/>
    </source>
</evidence>
<protein>
    <submittedName>
        <fullName evidence="5">Bacterial Ig-like domain-containing protein</fullName>
    </submittedName>
</protein>
<feature type="signal peptide" evidence="3">
    <location>
        <begin position="1"/>
        <end position="26"/>
    </location>
</feature>